<evidence type="ECO:0000256" key="6">
    <source>
        <dbReference type="ARBA" id="ARBA00022723"/>
    </source>
</evidence>
<comment type="subcellular location">
    <subcellularLocation>
        <location evidence="4">Cell envelope</location>
    </subcellularLocation>
</comment>
<dbReference type="Pfam" id="PF00149">
    <property type="entry name" value="Metallophos"/>
    <property type="match status" value="1"/>
</dbReference>
<comment type="caution">
    <text evidence="13">The sequence shown here is derived from an EMBL/GenBank/DDBJ whole genome shotgun (WGS) entry which is preliminary data.</text>
</comment>
<evidence type="ECO:0000256" key="10">
    <source>
        <dbReference type="ARBA" id="ARBA00023268"/>
    </source>
</evidence>
<dbReference type="CDD" id="cd07410">
    <property type="entry name" value="MPP_CpdB_N"/>
    <property type="match status" value="1"/>
</dbReference>
<feature type="domain" description="5'-Nucleotidase C-terminal" evidence="12">
    <location>
        <begin position="368"/>
        <end position="557"/>
    </location>
</feature>
<dbReference type="InterPro" id="IPR008334">
    <property type="entry name" value="5'-Nucleotdase_C"/>
</dbReference>
<keyword evidence="8" id="KW-0547">Nucleotide-binding</keyword>
<evidence type="ECO:0000313" key="13">
    <source>
        <dbReference type="EMBL" id="MRX72065.1"/>
    </source>
</evidence>
<dbReference type="PANTHER" id="PTHR11575">
    <property type="entry name" value="5'-NUCLEOTIDASE-RELATED"/>
    <property type="match status" value="1"/>
</dbReference>
<dbReference type="InterPro" id="IPR006146">
    <property type="entry name" value="5'-Nucleotdase_CS"/>
</dbReference>
<dbReference type="InterPro" id="IPR029052">
    <property type="entry name" value="Metallo-depent_PP-like"/>
</dbReference>
<dbReference type="PRINTS" id="PR01607">
    <property type="entry name" value="APYRASEFAMLY"/>
</dbReference>
<keyword evidence="14" id="KW-1185">Reference proteome</keyword>
<evidence type="ECO:0000256" key="1">
    <source>
        <dbReference type="ARBA" id="ARBA00000527"/>
    </source>
</evidence>
<dbReference type="GO" id="GO:0046872">
    <property type="term" value="F:metal ion binding"/>
    <property type="evidence" value="ECO:0007669"/>
    <property type="project" value="UniProtKB-KW"/>
</dbReference>
<evidence type="ECO:0000256" key="4">
    <source>
        <dbReference type="ARBA" id="ARBA00004196"/>
    </source>
</evidence>
<dbReference type="Proteomes" id="UP000448867">
    <property type="component" value="Unassembled WGS sequence"/>
</dbReference>
<dbReference type="GO" id="GO:0000166">
    <property type="term" value="F:nucleotide binding"/>
    <property type="evidence" value="ECO:0007669"/>
    <property type="project" value="UniProtKB-KW"/>
</dbReference>
<accession>A0A7X2LX11</accession>
<dbReference type="Pfam" id="PF02872">
    <property type="entry name" value="5_nucleotid_C"/>
    <property type="match status" value="1"/>
</dbReference>
<dbReference type="GO" id="GO:0009166">
    <property type="term" value="P:nucleotide catabolic process"/>
    <property type="evidence" value="ECO:0007669"/>
    <property type="project" value="InterPro"/>
</dbReference>
<dbReference type="PANTHER" id="PTHR11575:SF6">
    <property type="entry name" value="2',3'-CYCLIC-NUCLEOTIDE 2'-PHOSPHODIESTERASE_3'-NUCLEOTIDASE"/>
    <property type="match status" value="1"/>
</dbReference>
<feature type="domain" description="Calcineurin-like phosphoesterase" evidence="11">
    <location>
        <begin position="42"/>
        <end position="278"/>
    </location>
</feature>
<comment type="similarity">
    <text evidence="5">Belongs to the 5'-nucleotidase family.</text>
</comment>
<gene>
    <name evidence="13" type="ORF">GJU40_07755</name>
</gene>
<evidence type="ECO:0000256" key="2">
    <source>
        <dbReference type="ARBA" id="ARBA00001730"/>
    </source>
</evidence>
<comment type="catalytic activity">
    <reaction evidence="2">
        <text>a nucleoside 2',3'-cyclic phosphate + H2O = a nucleoside 3'-phosphate + H(+)</text>
        <dbReference type="Rhea" id="RHEA:19621"/>
        <dbReference type="ChEBI" id="CHEBI:15377"/>
        <dbReference type="ChEBI" id="CHEBI:15378"/>
        <dbReference type="ChEBI" id="CHEBI:66949"/>
        <dbReference type="ChEBI" id="CHEBI:66954"/>
        <dbReference type="EC" id="3.1.4.16"/>
    </reaction>
</comment>
<dbReference type="RefSeq" id="WP_343031465.1">
    <property type="nucleotide sequence ID" value="NZ_WKKI01000010.1"/>
</dbReference>
<name>A0A7X2LX11_9BACI</name>
<dbReference type="PROSITE" id="PS00786">
    <property type="entry name" value="5_NUCLEOTIDASE_2"/>
    <property type="match status" value="1"/>
</dbReference>
<keyword evidence="10" id="KW-0511">Multifunctional enzyme</keyword>
<proteinExistence type="inferred from homology"/>
<keyword evidence="6" id="KW-0479">Metal-binding</keyword>
<evidence type="ECO:0000259" key="12">
    <source>
        <dbReference type="Pfam" id="PF02872"/>
    </source>
</evidence>
<dbReference type="GO" id="GO:0008254">
    <property type="term" value="F:3'-nucleotidase activity"/>
    <property type="evidence" value="ECO:0007669"/>
    <property type="project" value="UniProtKB-EC"/>
</dbReference>
<comment type="cofactor">
    <cofactor evidence="3">
        <name>a divalent metal cation</name>
        <dbReference type="ChEBI" id="CHEBI:60240"/>
    </cofactor>
</comment>
<protein>
    <submittedName>
        <fullName evidence="13">Bifunctional 2',3'-cyclic-nucleotide 2'-phosphodiesterase/3'-nucleotidase</fullName>
    </submittedName>
</protein>
<dbReference type="GO" id="GO:0030288">
    <property type="term" value="C:outer membrane-bounded periplasmic space"/>
    <property type="evidence" value="ECO:0007669"/>
    <property type="project" value="TreeGrafter"/>
</dbReference>
<keyword evidence="9" id="KW-0378">Hydrolase</keyword>
<dbReference type="Gene3D" id="3.90.780.10">
    <property type="entry name" value="5'-Nucleotidase, C-terminal domain"/>
    <property type="match status" value="1"/>
</dbReference>
<dbReference type="GO" id="GO:0008663">
    <property type="term" value="F:2',3'-cyclic-nucleotide 2'-phosphodiesterase activity"/>
    <property type="evidence" value="ECO:0007669"/>
    <property type="project" value="UniProtKB-EC"/>
</dbReference>
<dbReference type="AlphaFoldDB" id="A0A7X2LX11"/>
<evidence type="ECO:0000256" key="7">
    <source>
        <dbReference type="ARBA" id="ARBA00022729"/>
    </source>
</evidence>
<dbReference type="SUPFAM" id="SSF55816">
    <property type="entry name" value="5'-nucleotidase (syn. UDP-sugar hydrolase), C-terminal domain"/>
    <property type="match status" value="1"/>
</dbReference>
<evidence type="ECO:0000256" key="8">
    <source>
        <dbReference type="ARBA" id="ARBA00022741"/>
    </source>
</evidence>
<evidence type="ECO:0000256" key="3">
    <source>
        <dbReference type="ARBA" id="ARBA00001968"/>
    </source>
</evidence>
<evidence type="ECO:0000256" key="5">
    <source>
        <dbReference type="ARBA" id="ARBA00006654"/>
    </source>
</evidence>
<dbReference type="InterPro" id="IPR036907">
    <property type="entry name" value="5'-Nucleotdase_C_sf"/>
</dbReference>
<dbReference type="EMBL" id="WKKI01000010">
    <property type="protein sequence ID" value="MRX72065.1"/>
    <property type="molecule type" value="Genomic_DNA"/>
</dbReference>
<evidence type="ECO:0000259" key="11">
    <source>
        <dbReference type="Pfam" id="PF00149"/>
    </source>
</evidence>
<dbReference type="SUPFAM" id="SSF56300">
    <property type="entry name" value="Metallo-dependent phosphatases"/>
    <property type="match status" value="1"/>
</dbReference>
<keyword evidence="7" id="KW-0732">Signal</keyword>
<dbReference type="InterPro" id="IPR006179">
    <property type="entry name" value="5_nucleotidase/apyrase"/>
</dbReference>
<dbReference type="InterPro" id="IPR004843">
    <property type="entry name" value="Calcineurin-like_PHP"/>
</dbReference>
<reference evidence="13 14" key="1">
    <citation type="submission" date="2019-11" db="EMBL/GenBank/DDBJ databases">
        <title>Bacillus lacus genome.</title>
        <authorList>
            <person name="Allen C.J."/>
            <person name="Newman J.D."/>
        </authorList>
    </citation>
    <scope>NUCLEOTIDE SEQUENCE [LARGE SCALE GENOMIC DNA]</scope>
    <source>
        <strain evidence="13 14">KCTC 33946</strain>
    </source>
</reference>
<comment type="catalytic activity">
    <reaction evidence="1">
        <text>a ribonucleoside 3'-phosphate + H2O = a ribonucleoside + phosphate</text>
        <dbReference type="Rhea" id="RHEA:10144"/>
        <dbReference type="ChEBI" id="CHEBI:13197"/>
        <dbReference type="ChEBI" id="CHEBI:15377"/>
        <dbReference type="ChEBI" id="CHEBI:18254"/>
        <dbReference type="ChEBI" id="CHEBI:43474"/>
        <dbReference type="EC" id="3.1.3.6"/>
    </reaction>
</comment>
<evidence type="ECO:0000256" key="9">
    <source>
        <dbReference type="ARBA" id="ARBA00022801"/>
    </source>
</evidence>
<dbReference type="Gene3D" id="3.60.21.10">
    <property type="match status" value="1"/>
</dbReference>
<dbReference type="InterPro" id="IPR041827">
    <property type="entry name" value="CpdB_N"/>
</dbReference>
<dbReference type="NCBIfam" id="NF006938">
    <property type="entry name" value="PRK09420.1"/>
    <property type="match status" value="1"/>
</dbReference>
<evidence type="ECO:0000313" key="14">
    <source>
        <dbReference type="Proteomes" id="UP000448867"/>
    </source>
</evidence>
<sequence length="838" mass="92639">MKHSLWHSTRILLSAILVLGLLISPLSNLAKAETSSSNTLKIKILETTDIHMSLNDYNYFSDEASKVGLVRVATLVKEQRALNGNTLLFDNGDIIQGNPLGDYVAVENPITKDETHPAITLMNEMKFDAAALGNHEFNYGLDYLDLVYSKANFPYLSANVEKAGSPGTPKYKPYEILDRTFKDENGNNVNLKVGVIGVVAPQIMQWDKAHLEGKVDTFSAVTAAERYVPQMKNEGADIIVVLSHGGLDPKELQSEENQVYELSKVKGIDAILFGHTHNTFPSANFKDVPNVDVTKGTINGVAGVQAGVDGSHLGLIDMTLEKTDNGKWTVKNSQSSALPVSDVKADAELSAKIKNYHDAAVAYVNQPVGKTSSRIHSYFARVQDDPSIQIVTNAQKEYVEREIQKTNYKDLPVLSAGAPFKAGRNGADDYTFFEAGNIAIKNVADLYKYSNTVAAAKLTGAQVKEWLEWSAVQFNQIDPAKTEEQALINPDFPAFNFDVIDGVTYEIDVTQPARYNVAGTEIVNPAANRIKNLQFDGKPINLQQEFIVATNNYRANSKIANPDGNNIIASYPDENRQVVINYIIEKKNIDPAADNNWRFSAITSPVNVTFNSSPKAKDLLADYKNIQYAGEGTNNFAKYTVNFSRAEEKPGRVLPEVKVKEPIARAIIKKAVEIVKIDKDGKETKYKTALPGEALRVFGHNNGLINVGGDYYIKNDRNFVSLYSGRVLIRENRNMFTPDGKLHRVLQKGEAVKTYEIQSDRYQVGGGYYVLYNKNAVYFEGMVKMNADTALMDASGKVSRQLKKGEQYRVYGVEGNKLMVGGGYYIVADKSKVAYSKN</sequence>
<organism evidence="13 14">
    <name type="scientific">Metabacillus lacus</name>
    <dbReference type="NCBI Taxonomy" id="1983721"/>
    <lineage>
        <taxon>Bacteria</taxon>
        <taxon>Bacillati</taxon>
        <taxon>Bacillota</taxon>
        <taxon>Bacilli</taxon>
        <taxon>Bacillales</taxon>
        <taxon>Bacillaceae</taxon>
        <taxon>Metabacillus</taxon>
    </lineage>
</organism>